<evidence type="ECO:0000259" key="14">
    <source>
        <dbReference type="Pfam" id="PF07715"/>
    </source>
</evidence>
<keyword evidence="8 12" id="KW-0798">TonB box</keyword>
<dbReference type="GO" id="GO:0006826">
    <property type="term" value="P:iron ion transport"/>
    <property type="evidence" value="ECO:0007669"/>
    <property type="project" value="UniProtKB-KW"/>
</dbReference>
<evidence type="ECO:0000256" key="12">
    <source>
        <dbReference type="RuleBase" id="RU003357"/>
    </source>
</evidence>
<evidence type="ECO:0000256" key="7">
    <source>
        <dbReference type="ARBA" id="ARBA00023065"/>
    </source>
</evidence>
<dbReference type="InterPro" id="IPR012910">
    <property type="entry name" value="Plug_dom"/>
</dbReference>
<reference evidence="15 16" key="1">
    <citation type="submission" date="2019-08" db="EMBL/GenBank/DDBJ databases">
        <title>Parahaliea maris sp. nov., isolated from the surface seawater.</title>
        <authorList>
            <person name="Liu Y."/>
        </authorList>
    </citation>
    <scope>NUCLEOTIDE SEQUENCE [LARGE SCALE GENOMIC DNA]</scope>
    <source>
        <strain evidence="15 16">S2-26</strain>
    </source>
</reference>
<comment type="caution">
    <text evidence="15">The sequence shown here is derived from an EMBL/GenBank/DDBJ whole genome shotgun (WGS) entry which is preliminary data.</text>
</comment>
<keyword evidence="4" id="KW-0410">Iron transport</keyword>
<protein>
    <submittedName>
        <fullName evidence="15">TonB-dependent receptor</fullName>
    </submittedName>
</protein>
<dbReference type="InterPro" id="IPR039426">
    <property type="entry name" value="TonB-dep_rcpt-like"/>
</dbReference>
<gene>
    <name evidence="15" type="ORF">FVW59_05885</name>
</gene>
<name>A0A5C9A040_9GAMM</name>
<keyword evidence="10 11" id="KW-0998">Cell outer membrane</keyword>
<evidence type="ECO:0000256" key="2">
    <source>
        <dbReference type="ARBA" id="ARBA00022448"/>
    </source>
</evidence>
<dbReference type="Pfam" id="PF00593">
    <property type="entry name" value="TonB_dep_Rec_b-barrel"/>
    <property type="match status" value="1"/>
</dbReference>
<evidence type="ECO:0000256" key="11">
    <source>
        <dbReference type="PROSITE-ProRule" id="PRU01360"/>
    </source>
</evidence>
<evidence type="ECO:0000259" key="13">
    <source>
        <dbReference type="Pfam" id="PF00593"/>
    </source>
</evidence>
<dbReference type="RefSeq" id="WP_148063300.1">
    <property type="nucleotide sequence ID" value="NZ_VRYZ01000002.1"/>
</dbReference>
<dbReference type="Pfam" id="PF07715">
    <property type="entry name" value="Plug"/>
    <property type="match status" value="1"/>
</dbReference>
<keyword evidence="6" id="KW-0408">Iron</keyword>
<dbReference type="AlphaFoldDB" id="A0A5C9A040"/>
<proteinExistence type="inferred from homology"/>
<dbReference type="GO" id="GO:0009279">
    <property type="term" value="C:cell outer membrane"/>
    <property type="evidence" value="ECO:0007669"/>
    <property type="project" value="UniProtKB-SubCell"/>
</dbReference>
<keyword evidence="16" id="KW-1185">Reference proteome</keyword>
<keyword evidence="15" id="KW-0675">Receptor</keyword>
<evidence type="ECO:0000256" key="4">
    <source>
        <dbReference type="ARBA" id="ARBA00022496"/>
    </source>
</evidence>
<dbReference type="PANTHER" id="PTHR32552">
    <property type="entry name" value="FERRICHROME IRON RECEPTOR-RELATED"/>
    <property type="match status" value="1"/>
</dbReference>
<keyword evidence="2 11" id="KW-0813">Transport</keyword>
<evidence type="ECO:0000256" key="8">
    <source>
        <dbReference type="ARBA" id="ARBA00023077"/>
    </source>
</evidence>
<organism evidence="15 16">
    <name type="scientific">Parahaliea aestuarii</name>
    <dbReference type="NCBI Taxonomy" id="1852021"/>
    <lineage>
        <taxon>Bacteria</taxon>
        <taxon>Pseudomonadati</taxon>
        <taxon>Pseudomonadota</taxon>
        <taxon>Gammaproteobacteria</taxon>
        <taxon>Cellvibrionales</taxon>
        <taxon>Halieaceae</taxon>
        <taxon>Parahaliea</taxon>
    </lineage>
</organism>
<dbReference type="OrthoDB" id="7051185at2"/>
<evidence type="ECO:0000256" key="10">
    <source>
        <dbReference type="ARBA" id="ARBA00023237"/>
    </source>
</evidence>
<evidence type="ECO:0000256" key="9">
    <source>
        <dbReference type="ARBA" id="ARBA00023136"/>
    </source>
</evidence>
<evidence type="ECO:0000256" key="3">
    <source>
        <dbReference type="ARBA" id="ARBA00022452"/>
    </source>
</evidence>
<dbReference type="InterPro" id="IPR036942">
    <property type="entry name" value="Beta-barrel_TonB_sf"/>
</dbReference>
<evidence type="ECO:0000313" key="16">
    <source>
        <dbReference type="Proteomes" id="UP000321933"/>
    </source>
</evidence>
<keyword evidence="9 11" id="KW-0472">Membrane</keyword>
<dbReference type="PROSITE" id="PS52016">
    <property type="entry name" value="TONB_DEPENDENT_REC_3"/>
    <property type="match status" value="1"/>
</dbReference>
<keyword evidence="3 11" id="KW-1134">Transmembrane beta strand</keyword>
<evidence type="ECO:0000256" key="6">
    <source>
        <dbReference type="ARBA" id="ARBA00023004"/>
    </source>
</evidence>
<evidence type="ECO:0000313" key="15">
    <source>
        <dbReference type="EMBL" id="TXS93364.1"/>
    </source>
</evidence>
<comment type="subcellular location">
    <subcellularLocation>
        <location evidence="1 11">Cell outer membrane</location>
        <topology evidence="1 11">Multi-pass membrane protein</topology>
    </subcellularLocation>
</comment>
<feature type="domain" description="TonB-dependent receptor plug" evidence="14">
    <location>
        <begin position="69"/>
        <end position="177"/>
    </location>
</feature>
<sequence length="775" mass="84208">MHNNTLAIRKHPLSAALTGLGRSAGVALLGGAVTFGSIAVQAQEERRGGSAALLEEVVVTARKRAEESQDVPVAISAYGADQIEALKVRDLTNLSVGMPNVALDDVGTSRGAANFSIRGLGINSSIPGIDPTVGLIVDGVYQGMTVGTVFDTFDLESIEVLRGPQGTLFGRNVTGGAILMNTKKPGDEFELTLRAAADQGDEGGLNSYLMGSVGGPVTDWMAAKFTAYYNDDQGWLENRRDVGGFLPENLVGKDLGAIEQTMFRPVVVITPSDRVELTLRYEYSEVEGDGPVSQCHTNGSGVPCAFQGYDREDFKVSIDEPGFQEGETNSFTAQLDWDVDFGDGTITNIFGWRDYDSSSLGDIDAQPVWLFHAPAWLQTEQYSNELRYNGLFNNDFNVTAGVYYFNNDITYHERREFGGIATGGAGPFLQADGGGTLDVESWTVFGQVDYDLNSSLTLTAGINYSEEDKEARIVSLIDNVNSPCNVVVNNDCPFDFEDEDSWDAFSPKLGFTWHTSDSSRIYGSWSRGFRSGGYNLRNTSADPNDIPGPFDQEQVDSFEVGYKSEFSRGKLNAAVFYNQVDDMQREINLPSQGVGVVQLIRNTAEATLFGVEVDGTFALTDNLVAQASIGWLDAEYDDVSFDLNGDGVVDGADESLDLPRAAELTYSLGLNHDMDIGDLGYLSSRINYAYRDESAYTDNNLGTIDEQDILDIGFDFYTANGHWVFSLYGRNLLDTVKQGGDTQLPDSLGGLLPWGGSFSPLSKGTRYGIEVTYNL</sequence>
<dbReference type="Gene3D" id="2.40.170.20">
    <property type="entry name" value="TonB-dependent receptor, beta-barrel domain"/>
    <property type="match status" value="1"/>
</dbReference>
<dbReference type="InterPro" id="IPR000531">
    <property type="entry name" value="Beta-barrel_TonB"/>
</dbReference>
<dbReference type="EMBL" id="VRYZ01000002">
    <property type="protein sequence ID" value="TXS93364.1"/>
    <property type="molecule type" value="Genomic_DNA"/>
</dbReference>
<comment type="similarity">
    <text evidence="11 12">Belongs to the TonB-dependent receptor family.</text>
</comment>
<accession>A0A5C9A040</accession>
<feature type="domain" description="TonB-dependent receptor-like beta-barrel" evidence="13">
    <location>
        <begin position="273"/>
        <end position="732"/>
    </location>
</feature>
<dbReference type="PANTHER" id="PTHR32552:SF81">
    <property type="entry name" value="TONB-DEPENDENT OUTER MEMBRANE RECEPTOR"/>
    <property type="match status" value="1"/>
</dbReference>
<dbReference type="SUPFAM" id="SSF56935">
    <property type="entry name" value="Porins"/>
    <property type="match status" value="1"/>
</dbReference>
<evidence type="ECO:0000256" key="5">
    <source>
        <dbReference type="ARBA" id="ARBA00022692"/>
    </source>
</evidence>
<keyword evidence="7" id="KW-0406">Ion transport</keyword>
<keyword evidence="5 11" id="KW-0812">Transmembrane</keyword>
<evidence type="ECO:0000256" key="1">
    <source>
        <dbReference type="ARBA" id="ARBA00004571"/>
    </source>
</evidence>
<dbReference type="Proteomes" id="UP000321933">
    <property type="component" value="Unassembled WGS sequence"/>
</dbReference>